<evidence type="ECO:0000256" key="13">
    <source>
        <dbReference type="SAM" id="MobiDB-lite"/>
    </source>
</evidence>
<dbReference type="GO" id="GO:0005814">
    <property type="term" value="C:centriole"/>
    <property type="evidence" value="ECO:0007669"/>
    <property type="project" value="UniProtKB-SubCell"/>
</dbReference>
<protein>
    <submittedName>
        <fullName evidence="16 17">Zinc finger protein DZIP1</fullName>
    </submittedName>
</protein>
<keyword evidence="9" id="KW-0206">Cytoskeleton</keyword>
<evidence type="ECO:0000256" key="7">
    <source>
        <dbReference type="ARBA" id="ARBA00022833"/>
    </source>
</evidence>
<evidence type="ECO:0000313" key="18">
    <source>
        <dbReference type="RefSeq" id="XP_030757998.1"/>
    </source>
</evidence>
<dbReference type="GO" id="GO:0036064">
    <property type="term" value="C:ciliary basal body"/>
    <property type="evidence" value="ECO:0007669"/>
    <property type="project" value="TreeGrafter"/>
</dbReference>
<keyword evidence="6 11" id="KW-0863">Zinc-finger</keyword>
<dbReference type="RefSeq" id="XP_030757996.1">
    <property type="nucleotide sequence ID" value="XM_030902136.1"/>
</dbReference>
<keyword evidence="5" id="KW-0479">Metal-binding</keyword>
<name>A0A6J2Y2E6_SITOR</name>
<proteinExistence type="inferred from homology"/>
<dbReference type="KEGG" id="soy:115883729"/>
<evidence type="ECO:0000256" key="10">
    <source>
        <dbReference type="ARBA" id="ARBA00023273"/>
    </source>
</evidence>
<dbReference type="OrthoDB" id="515971at2759"/>
<gene>
    <name evidence="16 17 18" type="primary">LOC115883729</name>
</gene>
<feature type="coiled-coil region" evidence="12">
    <location>
        <begin position="105"/>
        <end position="135"/>
    </location>
</feature>
<dbReference type="RefSeq" id="XP_030757998.1">
    <property type="nucleotide sequence ID" value="XM_030902138.1"/>
</dbReference>
<comment type="similarity">
    <text evidence="3">Belongs to the DZIP C2H2-type zinc-finger protein family.</text>
</comment>
<evidence type="ECO:0000256" key="9">
    <source>
        <dbReference type="ARBA" id="ARBA00023212"/>
    </source>
</evidence>
<evidence type="ECO:0000256" key="2">
    <source>
        <dbReference type="ARBA" id="ARBA00004120"/>
    </source>
</evidence>
<accession>A0A6J2Y2E6</accession>
<evidence type="ECO:0000256" key="4">
    <source>
        <dbReference type="ARBA" id="ARBA00022490"/>
    </source>
</evidence>
<dbReference type="Proteomes" id="UP000504635">
    <property type="component" value="Unplaced"/>
</dbReference>
<reference evidence="16 17" key="1">
    <citation type="submission" date="2025-04" db="UniProtKB">
        <authorList>
            <consortium name="RefSeq"/>
        </authorList>
    </citation>
    <scope>IDENTIFICATION</scope>
    <source>
        <tissue evidence="16 17">Gonads</tissue>
    </source>
</reference>
<dbReference type="RefSeq" id="XP_030757997.1">
    <property type="nucleotide sequence ID" value="XM_030902137.1"/>
</dbReference>
<evidence type="ECO:0000313" key="17">
    <source>
        <dbReference type="RefSeq" id="XP_030757997.1"/>
    </source>
</evidence>
<feature type="coiled-coil region" evidence="12">
    <location>
        <begin position="176"/>
        <end position="250"/>
    </location>
</feature>
<evidence type="ECO:0000313" key="15">
    <source>
        <dbReference type="Proteomes" id="UP000504635"/>
    </source>
</evidence>
<dbReference type="PROSITE" id="PS00028">
    <property type="entry name" value="ZINC_FINGER_C2H2_1"/>
    <property type="match status" value="1"/>
</dbReference>
<feature type="domain" description="C2H2-type" evidence="14">
    <location>
        <begin position="141"/>
        <end position="169"/>
    </location>
</feature>
<evidence type="ECO:0000259" key="14">
    <source>
        <dbReference type="PROSITE" id="PS50157"/>
    </source>
</evidence>
<feature type="region of interest" description="Disordered" evidence="13">
    <location>
        <begin position="655"/>
        <end position="674"/>
    </location>
</feature>
<evidence type="ECO:0000256" key="3">
    <source>
        <dbReference type="ARBA" id="ARBA00009131"/>
    </source>
</evidence>
<dbReference type="GO" id="GO:0060271">
    <property type="term" value="P:cilium assembly"/>
    <property type="evidence" value="ECO:0007669"/>
    <property type="project" value="TreeGrafter"/>
</dbReference>
<evidence type="ECO:0000256" key="12">
    <source>
        <dbReference type="SAM" id="Coils"/>
    </source>
</evidence>
<dbReference type="SMART" id="SM00355">
    <property type="entry name" value="ZnF_C2H2"/>
    <property type="match status" value="1"/>
</dbReference>
<evidence type="ECO:0000256" key="6">
    <source>
        <dbReference type="ARBA" id="ARBA00022771"/>
    </source>
</evidence>
<keyword evidence="10" id="KW-0966">Cell projection</keyword>
<sequence length="686" mass="79544">MSLENNWHYDYVRLAWDTGFSFEKWRSNSPNNNKICIVDIEKVIKERDVAIVDQCIPDILQYLLEEEQTKILDKNFVKMFRISQLAVEFLIFCKKYLDNTVVLLKKELTKNKEEMKELNIFIEELKEQLKVLIKQQSILTFKCNICLKVFSAEEYLNSHMQRKHGNVNTKQSNFHTDKIDLEIKELKERLNTTEKLLEEKNSQHQQTSKYSENDFLKIFEKFREQIIIEFQDLKMQKDSYEENINQILDTLLNKNLFENRKLLATVKNDVMTQTDTILQNIEPCNDQTVSVSKTNVHNESNFSESIIVEKISATLANIEGQMQMFCSKLNETSKTTDCNNQEFLVESEDVFRQKEVIPSEKPKIKPRTKFTCVSKNEDTFIKQVKHEKGPEVDLIIPKTESQEIKSEISRTYEKECFSSTSDSQISEVPNMELEKNENPESSVPTKPFNAQSFKKNVNYILLKQLQNIGISKNWSAIPENTFATTSKLVNHQSYLLKQMYPDFERIKKSIVKTIEDRCTNKEKKANFKNGQKRTDHQNIIKLTCRAKPKRQTLASVTINNRALYETDSDSEYDIDKRSNENFRPSTIYSNVITELKSRNLENKHLTATGGSAKNENDKQKGVLKSFPSVGSLSKKKVIFDIARDDVKLTTTSLNQQKEVQPGGSTTSIASSIFDGNLEDNNPNLFL</sequence>
<evidence type="ECO:0000256" key="8">
    <source>
        <dbReference type="ARBA" id="ARBA00023054"/>
    </source>
</evidence>
<organism evidence="15 18">
    <name type="scientific">Sitophilus oryzae</name>
    <name type="common">Rice weevil</name>
    <name type="synonym">Curculio oryzae</name>
    <dbReference type="NCBI Taxonomy" id="7048"/>
    <lineage>
        <taxon>Eukaryota</taxon>
        <taxon>Metazoa</taxon>
        <taxon>Ecdysozoa</taxon>
        <taxon>Arthropoda</taxon>
        <taxon>Hexapoda</taxon>
        <taxon>Insecta</taxon>
        <taxon>Pterygota</taxon>
        <taxon>Neoptera</taxon>
        <taxon>Endopterygota</taxon>
        <taxon>Coleoptera</taxon>
        <taxon>Polyphaga</taxon>
        <taxon>Cucujiformia</taxon>
        <taxon>Curculionidae</taxon>
        <taxon>Dryophthorinae</taxon>
        <taxon>Sitophilus</taxon>
    </lineage>
</organism>
<dbReference type="InterPro" id="IPR013087">
    <property type="entry name" value="Znf_C2H2_type"/>
</dbReference>
<keyword evidence="15" id="KW-1185">Reference proteome</keyword>
<dbReference type="PANTHER" id="PTHR21502">
    <property type="entry name" value="ZINC FINGER PROTEIN DZIP1"/>
    <property type="match status" value="1"/>
</dbReference>
<dbReference type="AlphaFoldDB" id="A0A6J2Y2E6"/>
<dbReference type="PROSITE" id="PS50157">
    <property type="entry name" value="ZINC_FINGER_C2H2_2"/>
    <property type="match status" value="1"/>
</dbReference>
<dbReference type="InterPro" id="IPR051241">
    <property type="entry name" value="DZIP_RILPL"/>
</dbReference>
<dbReference type="Pfam" id="PF13815">
    <property type="entry name" value="Dzip-like_N"/>
    <property type="match status" value="1"/>
</dbReference>
<dbReference type="Gene3D" id="3.30.160.60">
    <property type="entry name" value="Classic Zinc Finger"/>
    <property type="match status" value="1"/>
</dbReference>
<dbReference type="InterPro" id="IPR058883">
    <property type="entry name" value="DZIP1_dom"/>
</dbReference>
<keyword evidence="8 12" id="KW-0175">Coiled coil</keyword>
<dbReference type="GO" id="GO:0005737">
    <property type="term" value="C:cytoplasm"/>
    <property type="evidence" value="ECO:0007669"/>
    <property type="project" value="TreeGrafter"/>
</dbReference>
<dbReference type="InterPro" id="IPR032714">
    <property type="entry name" value="DZIP1_N"/>
</dbReference>
<evidence type="ECO:0000256" key="11">
    <source>
        <dbReference type="PROSITE-ProRule" id="PRU00042"/>
    </source>
</evidence>
<dbReference type="GO" id="GO:0008270">
    <property type="term" value="F:zinc ion binding"/>
    <property type="evidence" value="ECO:0007669"/>
    <property type="project" value="UniProtKB-KW"/>
</dbReference>
<keyword evidence="4" id="KW-0963">Cytoplasm</keyword>
<feature type="compositionally biased region" description="Polar residues" evidence="13">
    <location>
        <begin position="655"/>
        <end position="670"/>
    </location>
</feature>
<keyword evidence="7" id="KW-0862">Zinc</keyword>
<dbReference type="PANTHER" id="PTHR21502:SF3">
    <property type="entry name" value="CILIUM ASSEMBLY PROTEIN DZIP1L"/>
    <property type="match status" value="1"/>
</dbReference>
<dbReference type="GeneID" id="115883729"/>
<evidence type="ECO:0000313" key="16">
    <source>
        <dbReference type="RefSeq" id="XP_030757996.1"/>
    </source>
</evidence>
<dbReference type="Pfam" id="PF25977">
    <property type="entry name" value="DZIP1"/>
    <property type="match status" value="1"/>
</dbReference>
<evidence type="ECO:0000256" key="1">
    <source>
        <dbReference type="ARBA" id="ARBA00004114"/>
    </source>
</evidence>
<comment type="subcellular location">
    <subcellularLocation>
        <location evidence="2">Cytoplasm</location>
        <location evidence="2">Cytoskeleton</location>
        <location evidence="2">Cilium basal body</location>
    </subcellularLocation>
    <subcellularLocation>
        <location evidence="1">Cytoplasm</location>
        <location evidence="1">Cytoskeleton</location>
        <location evidence="1">Microtubule organizing center</location>
        <location evidence="1">Centrosome</location>
        <location evidence="1">Centriole</location>
    </subcellularLocation>
</comment>
<evidence type="ECO:0000256" key="5">
    <source>
        <dbReference type="ARBA" id="ARBA00022723"/>
    </source>
</evidence>
<dbReference type="CTD" id="22873"/>